<feature type="active site" evidence="1">
    <location>
        <position position="44"/>
    </location>
</feature>
<dbReference type="EMBL" id="LKPO01000013">
    <property type="protein sequence ID" value="OLF93879.1"/>
    <property type="molecule type" value="Genomic_DNA"/>
</dbReference>
<accession>A0A7Z0WYF9</accession>
<dbReference type="GO" id="GO:0016853">
    <property type="term" value="F:isomerase activity"/>
    <property type="evidence" value="ECO:0007669"/>
    <property type="project" value="TreeGrafter"/>
</dbReference>
<organism evidence="2 3">
    <name type="scientific">Bacillus paralicheniformis</name>
    <dbReference type="NCBI Taxonomy" id="1648923"/>
    <lineage>
        <taxon>Bacteria</taxon>
        <taxon>Bacillati</taxon>
        <taxon>Bacillota</taxon>
        <taxon>Bacilli</taxon>
        <taxon>Bacillales</taxon>
        <taxon>Bacillaceae</taxon>
        <taxon>Bacillus</taxon>
    </lineage>
</organism>
<dbReference type="NCBIfam" id="TIGR00654">
    <property type="entry name" value="PhzF_family"/>
    <property type="match status" value="1"/>
</dbReference>
<dbReference type="PANTHER" id="PTHR13774">
    <property type="entry name" value="PHENAZINE BIOSYNTHESIS PROTEIN"/>
    <property type="match status" value="1"/>
</dbReference>
<gene>
    <name evidence="2" type="ORF">B4121_2249</name>
</gene>
<comment type="caution">
    <text evidence="2">The sequence shown here is derived from an EMBL/GenBank/DDBJ whole genome shotgun (WGS) entry which is preliminary data.</text>
</comment>
<dbReference type="Pfam" id="PF02567">
    <property type="entry name" value="PhzC-PhzF"/>
    <property type="match status" value="1"/>
</dbReference>
<sequence>MEFYLVDVFAETKYTGNQLAVFKAEKNLSSDKMQKIAREINFSETTFILGKQENSGYDVRIFTPEKEIPFAGHPTLGTAFIIKNEIETEPSSSVILNVRAGAIPVSFDKGEDQIIWMKQNPPVFNRTFDKEMMAEVLGIDTCDMDLDFPIQEVSTGLPAVIVPLNSLSAVKKCKINKDRFEAFMKETEASLLVFSTETYHEQNHINTRVFCDCLSVPEDPATGSAIGDLAGYLLHHGYFNQNDLSIRAEQGYEINRPSLLYIEAHTTENSIEIHIGGNVHLIAKGAWRT</sequence>
<dbReference type="PANTHER" id="PTHR13774:SF32">
    <property type="entry name" value="ANTISENSE-ENHANCING SEQUENCE 1"/>
    <property type="match status" value="1"/>
</dbReference>
<dbReference type="GO" id="GO:0005737">
    <property type="term" value="C:cytoplasm"/>
    <property type="evidence" value="ECO:0007669"/>
    <property type="project" value="TreeGrafter"/>
</dbReference>
<dbReference type="Gene3D" id="3.10.310.10">
    <property type="entry name" value="Diaminopimelate Epimerase, Chain A, domain 1"/>
    <property type="match status" value="2"/>
</dbReference>
<evidence type="ECO:0000313" key="3">
    <source>
        <dbReference type="Proteomes" id="UP000185604"/>
    </source>
</evidence>
<evidence type="ECO:0000313" key="2">
    <source>
        <dbReference type="EMBL" id="OLF93879.1"/>
    </source>
</evidence>
<dbReference type="SUPFAM" id="SSF54506">
    <property type="entry name" value="Diaminopimelate epimerase-like"/>
    <property type="match status" value="1"/>
</dbReference>
<dbReference type="Proteomes" id="UP000185604">
    <property type="component" value="Unassembled WGS sequence"/>
</dbReference>
<proteinExistence type="predicted"/>
<dbReference type="AlphaFoldDB" id="A0A7Z0WYF9"/>
<name>A0A7Z0WYF9_9BACI</name>
<reference evidence="2 3" key="1">
    <citation type="journal article" date="2016" name="Front. Microbiol.">
        <title>High-Level Heat Resistance of Spores of Bacillus amyloliquefaciens and Bacillus licheniformis Results from the Presence of a spoVA Operon in a Tn1546 Transposon.</title>
        <authorList>
            <person name="Berendsen E.M."/>
            <person name="Koning R.A."/>
            <person name="Boekhorst J."/>
            <person name="de Jong A."/>
            <person name="Kuipers O.P."/>
            <person name="Wells-Bennik M.H."/>
        </authorList>
    </citation>
    <scope>NUCLEOTIDE SEQUENCE [LARGE SCALE GENOMIC DNA]</scope>
    <source>
        <strain evidence="2 3">B4121</strain>
    </source>
</reference>
<dbReference type="InterPro" id="IPR003719">
    <property type="entry name" value="Phenazine_PhzF-like"/>
</dbReference>
<evidence type="ECO:0000256" key="1">
    <source>
        <dbReference type="PIRSR" id="PIRSR016184-1"/>
    </source>
</evidence>
<dbReference type="RefSeq" id="WP_023857676.1">
    <property type="nucleotide sequence ID" value="NZ_AP023088.1"/>
</dbReference>
<dbReference type="PIRSF" id="PIRSF016184">
    <property type="entry name" value="PhzC_PhzF"/>
    <property type="match status" value="1"/>
</dbReference>
<protein>
    <submittedName>
        <fullName evidence="2">Phenazine biosynthesis protein PhzF like protein</fullName>
    </submittedName>
</protein>